<gene>
    <name evidence="2" type="ORF">LPLAT_LOCUS5664</name>
</gene>
<feature type="compositionally biased region" description="Basic and acidic residues" evidence="1">
    <location>
        <begin position="108"/>
        <end position="117"/>
    </location>
</feature>
<dbReference type="Proteomes" id="UP001497644">
    <property type="component" value="Chromosome 2"/>
</dbReference>
<reference evidence="2" key="1">
    <citation type="submission" date="2024-04" db="EMBL/GenBank/DDBJ databases">
        <authorList>
            <consortium name="Molecular Ecology Group"/>
        </authorList>
    </citation>
    <scope>NUCLEOTIDE SEQUENCE</scope>
</reference>
<feature type="region of interest" description="Disordered" evidence="1">
    <location>
        <begin position="85"/>
        <end position="117"/>
    </location>
</feature>
<keyword evidence="3" id="KW-1185">Reference proteome</keyword>
<protein>
    <submittedName>
        <fullName evidence="2">Uncharacterized protein</fullName>
    </submittedName>
</protein>
<accession>A0AAV2NII3</accession>
<feature type="compositionally biased region" description="Basic and acidic residues" evidence="1">
    <location>
        <begin position="85"/>
        <end position="97"/>
    </location>
</feature>
<evidence type="ECO:0000313" key="2">
    <source>
        <dbReference type="EMBL" id="CAL1679487.1"/>
    </source>
</evidence>
<dbReference type="EMBL" id="OZ034825">
    <property type="protein sequence ID" value="CAL1679487.1"/>
    <property type="molecule type" value="Genomic_DNA"/>
</dbReference>
<evidence type="ECO:0000313" key="3">
    <source>
        <dbReference type="Proteomes" id="UP001497644"/>
    </source>
</evidence>
<proteinExistence type="predicted"/>
<evidence type="ECO:0000256" key="1">
    <source>
        <dbReference type="SAM" id="MobiDB-lite"/>
    </source>
</evidence>
<sequence>MRKNPALRVLHRLEARAGIYTGSRGVRETRTVLPFHQRVCVCSFLLAGLRSKEGHKNVRLHNNDDISRHRVDACRRRRAALLLTSEEKEATNPELRKLLPKSSSSTEARAKEIPANK</sequence>
<organism evidence="2 3">
    <name type="scientific">Lasius platythorax</name>
    <dbReference type="NCBI Taxonomy" id="488582"/>
    <lineage>
        <taxon>Eukaryota</taxon>
        <taxon>Metazoa</taxon>
        <taxon>Ecdysozoa</taxon>
        <taxon>Arthropoda</taxon>
        <taxon>Hexapoda</taxon>
        <taxon>Insecta</taxon>
        <taxon>Pterygota</taxon>
        <taxon>Neoptera</taxon>
        <taxon>Endopterygota</taxon>
        <taxon>Hymenoptera</taxon>
        <taxon>Apocrita</taxon>
        <taxon>Aculeata</taxon>
        <taxon>Formicoidea</taxon>
        <taxon>Formicidae</taxon>
        <taxon>Formicinae</taxon>
        <taxon>Lasius</taxon>
        <taxon>Lasius</taxon>
    </lineage>
</organism>
<name>A0AAV2NII3_9HYME</name>
<dbReference type="AlphaFoldDB" id="A0AAV2NII3"/>